<evidence type="ECO:0000313" key="2">
    <source>
        <dbReference type="Proteomes" id="UP000292781"/>
    </source>
</evidence>
<proteinExistence type="predicted"/>
<gene>
    <name evidence="1" type="ORF">EYW49_08945</name>
</gene>
<dbReference type="Proteomes" id="UP000292781">
    <property type="component" value="Unassembled WGS sequence"/>
</dbReference>
<evidence type="ECO:0000313" key="1">
    <source>
        <dbReference type="EMBL" id="TBW38805.1"/>
    </source>
</evidence>
<accession>A0A4Q9VSI0</accession>
<keyword evidence="2" id="KW-1185">Reference proteome</keyword>
<comment type="caution">
    <text evidence="1">The sequence shown here is derived from an EMBL/GenBank/DDBJ whole genome shotgun (WGS) entry which is preliminary data.</text>
</comment>
<name>A0A4Q9VSI0_9HYPH</name>
<sequence length="91" mass="9665">MSRKPTDRQTAIAVAMFTRDAPLVVTTDGTAFVPRWGSPPIAQATVSGMDARGLIARAARAGRVYVLTEAGRTAARAAIGTRQPEQRERAA</sequence>
<reference evidence="1 2" key="1">
    <citation type="submission" date="2019-02" db="EMBL/GenBank/DDBJ databases">
        <title>Siculibacillus lacustris gen. nov., sp. nov., a new rosette-forming bacterium isolated from a freshwater crater lake (Lake St. Ana, Romania).</title>
        <authorList>
            <person name="Felfoldi T."/>
            <person name="Marton Z."/>
            <person name="Szabo A."/>
            <person name="Mentes A."/>
            <person name="Boka K."/>
            <person name="Marialigeti K."/>
            <person name="Mathe I."/>
            <person name="Koncz M."/>
            <person name="Schumann P."/>
            <person name="Toth E."/>
        </authorList>
    </citation>
    <scope>NUCLEOTIDE SEQUENCE [LARGE SCALE GENOMIC DNA]</scope>
    <source>
        <strain evidence="1 2">SA-279</strain>
    </source>
</reference>
<organism evidence="1 2">
    <name type="scientific">Siculibacillus lacustris</name>
    <dbReference type="NCBI Taxonomy" id="1549641"/>
    <lineage>
        <taxon>Bacteria</taxon>
        <taxon>Pseudomonadati</taxon>
        <taxon>Pseudomonadota</taxon>
        <taxon>Alphaproteobacteria</taxon>
        <taxon>Hyphomicrobiales</taxon>
        <taxon>Ancalomicrobiaceae</taxon>
        <taxon>Siculibacillus</taxon>
    </lineage>
</organism>
<protein>
    <recommendedName>
        <fullName evidence="3">MarR family transcriptional regulator</fullName>
    </recommendedName>
</protein>
<dbReference type="EMBL" id="SJFN01000010">
    <property type="protein sequence ID" value="TBW38805.1"/>
    <property type="molecule type" value="Genomic_DNA"/>
</dbReference>
<dbReference type="RefSeq" id="WP_131308450.1">
    <property type="nucleotide sequence ID" value="NZ_SJFN01000010.1"/>
</dbReference>
<dbReference type="AlphaFoldDB" id="A0A4Q9VSI0"/>
<evidence type="ECO:0008006" key="3">
    <source>
        <dbReference type="Google" id="ProtNLM"/>
    </source>
</evidence>